<organism evidence="7 8">
    <name type="scientific">Conger conger</name>
    <name type="common">Conger eel</name>
    <name type="synonym">Muraena conger</name>
    <dbReference type="NCBI Taxonomy" id="82655"/>
    <lineage>
        <taxon>Eukaryota</taxon>
        <taxon>Metazoa</taxon>
        <taxon>Chordata</taxon>
        <taxon>Craniata</taxon>
        <taxon>Vertebrata</taxon>
        <taxon>Euteleostomi</taxon>
        <taxon>Actinopterygii</taxon>
        <taxon>Neopterygii</taxon>
        <taxon>Teleostei</taxon>
        <taxon>Anguilliformes</taxon>
        <taxon>Congridae</taxon>
        <taxon>Conger</taxon>
    </lineage>
</organism>
<feature type="compositionally biased region" description="Polar residues" evidence="5">
    <location>
        <begin position="52"/>
        <end position="74"/>
    </location>
</feature>
<dbReference type="OrthoDB" id="265776at2759"/>
<evidence type="ECO:0000256" key="4">
    <source>
        <dbReference type="PROSITE-ProRule" id="PRU00175"/>
    </source>
</evidence>
<evidence type="ECO:0000313" key="7">
    <source>
        <dbReference type="EMBL" id="KAJ8271193.1"/>
    </source>
</evidence>
<dbReference type="InterPro" id="IPR013083">
    <property type="entry name" value="Znf_RING/FYVE/PHD"/>
</dbReference>
<dbReference type="PROSITE" id="PS00518">
    <property type="entry name" value="ZF_RING_1"/>
    <property type="match status" value="1"/>
</dbReference>
<feature type="compositionally biased region" description="Low complexity" evidence="5">
    <location>
        <begin position="42"/>
        <end position="51"/>
    </location>
</feature>
<dbReference type="EMBL" id="JAFJMO010000007">
    <property type="protein sequence ID" value="KAJ8271193.1"/>
    <property type="molecule type" value="Genomic_DNA"/>
</dbReference>
<feature type="non-terminal residue" evidence="7">
    <location>
        <position position="174"/>
    </location>
</feature>
<dbReference type="PANTHER" id="PTHR25465">
    <property type="entry name" value="B-BOX DOMAIN CONTAINING"/>
    <property type="match status" value="1"/>
</dbReference>
<keyword evidence="8" id="KW-1185">Reference proteome</keyword>
<keyword evidence="1" id="KW-0479">Metal-binding</keyword>
<reference evidence="7" key="1">
    <citation type="journal article" date="2023" name="Science">
        <title>Genome structures resolve the early diversification of teleost fishes.</title>
        <authorList>
            <person name="Parey E."/>
            <person name="Louis A."/>
            <person name="Montfort J."/>
            <person name="Bouchez O."/>
            <person name="Roques C."/>
            <person name="Iampietro C."/>
            <person name="Lluch J."/>
            <person name="Castinel A."/>
            <person name="Donnadieu C."/>
            <person name="Desvignes T."/>
            <person name="Floi Bucao C."/>
            <person name="Jouanno E."/>
            <person name="Wen M."/>
            <person name="Mejri S."/>
            <person name="Dirks R."/>
            <person name="Jansen H."/>
            <person name="Henkel C."/>
            <person name="Chen W.J."/>
            <person name="Zahm M."/>
            <person name="Cabau C."/>
            <person name="Klopp C."/>
            <person name="Thompson A.W."/>
            <person name="Robinson-Rechavi M."/>
            <person name="Braasch I."/>
            <person name="Lecointre G."/>
            <person name="Bobe J."/>
            <person name="Postlethwait J.H."/>
            <person name="Berthelot C."/>
            <person name="Roest Crollius H."/>
            <person name="Guiguen Y."/>
        </authorList>
    </citation>
    <scope>NUCLEOTIDE SEQUENCE</scope>
    <source>
        <strain evidence="7">Concon-B</strain>
    </source>
</reference>
<evidence type="ECO:0000256" key="1">
    <source>
        <dbReference type="ARBA" id="ARBA00022723"/>
    </source>
</evidence>
<dbReference type="Proteomes" id="UP001152803">
    <property type="component" value="Unassembled WGS sequence"/>
</dbReference>
<dbReference type="PROSITE" id="PS50089">
    <property type="entry name" value="ZF_RING_2"/>
    <property type="match status" value="1"/>
</dbReference>
<dbReference type="InterPro" id="IPR017907">
    <property type="entry name" value="Znf_RING_CS"/>
</dbReference>
<dbReference type="PANTHER" id="PTHR25465:SF49">
    <property type="entry name" value="BLOODTHIRSTY-RELATED GENE FAMILY, MEMBER 1-RELATED"/>
    <property type="match status" value="1"/>
</dbReference>
<feature type="compositionally biased region" description="Polar residues" evidence="5">
    <location>
        <begin position="1"/>
        <end position="10"/>
    </location>
</feature>
<dbReference type="AlphaFoldDB" id="A0A9Q1DIA4"/>
<feature type="compositionally biased region" description="Basic and acidic residues" evidence="5">
    <location>
        <begin position="20"/>
        <end position="33"/>
    </location>
</feature>
<evidence type="ECO:0000256" key="2">
    <source>
        <dbReference type="ARBA" id="ARBA00022771"/>
    </source>
</evidence>
<feature type="non-terminal residue" evidence="7">
    <location>
        <position position="1"/>
    </location>
</feature>
<dbReference type="Gene3D" id="3.30.40.10">
    <property type="entry name" value="Zinc/RING finger domain, C3HC4 (zinc finger)"/>
    <property type="match status" value="1"/>
</dbReference>
<accession>A0A9Q1DIA4</accession>
<evidence type="ECO:0000313" key="8">
    <source>
        <dbReference type="Proteomes" id="UP001152803"/>
    </source>
</evidence>
<dbReference type="InterPro" id="IPR001841">
    <property type="entry name" value="Znf_RING"/>
</dbReference>
<dbReference type="InterPro" id="IPR051051">
    <property type="entry name" value="E3_ubiq-ligase_TRIM/RNF"/>
</dbReference>
<dbReference type="Pfam" id="PF13445">
    <property type="entry name" value="zf-RING_UBOX"/>
    <property type="match status" value="1"/>
</dbReference>
<sequence>EAPPTLSGNAEHTCLAEEDTAGKLESKSTEQQHRTPALDPGNKGNCQNNNNITLQPSATRGTVRTTTSHSSPRPRQQEELSISVVAMALARNFLSEEQFLCSICLDVFSNPVSTPCGHSFCKACIGGYWDGQSKAWQCPLCKESFRKRPELHINRTLREITEQFKRMSGGGASG</sequence>
<protein>
    <recommendedName>
        <fullName evidence="6">RING-type domain-containing protein</fullName>
    </recommendedName>
</protein>
<dbReference type="SMART" id="SM00184">
    <property type="entry name" value="RING"/>
    <property type="match status" value="1"/>
</dbReference>
<proteinExistence type="predicted"/>
<name>A0A9Q1DIA4_CONCO</name>
<evidence type="ECO:0000256" key="3">
    <source>
        <dbReference type="ARBA" id="ARBA00022833"/>
    </source>
</evidence>
<gene>
    <name evidence="7" type="ORF">COCON_G00100520</name>
</gene>
<dbReference type="SUPFAM" id="SSF57850">
    <property type="entry name" value="RING/U-box"/>
    <property type="match status" value="1"/>
</dbReference>
<feature type="region of interest" description="Disordered" evidence="5">
    <location>
        <begin position="1"/>
        <end position="79"/>
    </location>
</feature>
<dbReference type="InterPro" id="IPR027370">
    <property type="entry name" value="Znf-RING_euk"/>
</dbReference>
<dbReference type="GO" id="GO:0008270">
    <property type="term" value="F:zinc ion binding"/>
    <property type="evidence" value="ECO:0007669"/>
    <property type="project" value="UniProtKB-KW"/>
</dbReference>
<evidence type="ECO:0000259" key="6">
    <source>
        <dbReference type="PROSITE" id="PS50089"/>
    </source>
</evidence>
<comment type="caution">
    <text evidence="7">The sequence shown here is derived from an EMBL/GenBank/DDBJ whole genome shotgun (WGS) entry which is preliminary data.</text>
</comment>
<evidence type="ECO:0000256" key="5">
    <source>
        <dbReference type="SAM" id="MobiDB-lite"/>
    </source>
</evidence>
<keyword evidence="2 4" id="KW-0863">Zinc-finger</keyword>
<keyword evidence="3" id="KW-0862">Zinc</keyword>
<feature type="domain" description="RING-type" evidence="6">
    <location>
        <begin position="101"/>
        <end position="142"/>
    </location>
</feature>